<evidence type="ECO:0000313" key="6">
    <source>
        <dbReference type="Proteomes" id="UP000001357"/>
    </source>
</evidence>
<feature type="region of interest" description="Disordered" evidence="1">
    <location>
        <begin position="48"/>
        <end position="118"/>
    </location>
</feature>
<evidence type="ECO:0000313" key="5">
    <source>
        <dbReference type="EMBL" id="EDQ92929.1"/>
    </source>
</evidence>
<accession>A9UPT6</accession>
<gene>
    <name evidence="5" type="ORF">MONBRDRAFT_30867</name>
</gene>
<dbReference type="GeneID" id="5887827"/>
<feature type="domain" description="DUF7164" evidence="4">
    <location>
        <begin position="316"/>
        <end position="620"/>
    </location>
</feature>
<evidence type="ECO:0000256" key="1">
    <source>
        <dbReference type="SAM" id="MobiDB-lite"/>
    </source>
</evidence>
<dbReference type="Pfam" id="PF00652">
    <property type="entry name" value="Ricin_B_lectin"/>
    <property type="match status" value="1"/>
</dbReference>
<reference evidence="5 6" key="1">
    <citation type="journal article" date="2008" name="Nature">
        <title>The genome of the choanoflagellate Monosiga brevicollis and the origin of metazoans.</title>
        <authorList>
            <consortium name="JGI Sequencing"/>
            <person name="King N."/>
            <person name="Westbrook M.J."/>
            <person name="Young S.L."/>
            <person name="Kuo A."/>
            <person name="Abedin M."/>
            <person name="Chapman J."/>
            <person name="Fairclough S."/>
            <person name="Hellsten U."/>
            <person name="Isogai Y."/>
            <person name="Letunic I."/>
            <person name="Marr M."/>
            <person name="Pincus D."/>
            <person name="Putnam N."/>
            <person name="Rokas A."/>
            <person name="Wright K.J."/>
            <person name="Zuzow R."/>
            <person name="Dirks W."/>
            <person name="Good M."/>
            <person name="Goodstein D."/>
            <person name="Lemons D."/>
            <person name="Li W."/>
            <person name="Lyons J.B."/>
            <person name="Morris A."/>
            <person name="Nichols S."/>
            <person name="Richter D.J."/>
            <person name="Salamov A."/>
            <person name="Bork P."/>
            <person name="Lim W.A."/>
            <person name="Manning G."/>
            <person name="Miller W.T."/>
            <person name="McGinnis W."/>
            <person name="Shapiro H."/>
            <person name="Tjian R."/>
            <person name="Grigoriev I.V."/>
            <person name="Rokhsar D."/>
        </authorList>
    </citation>
    <scope>NUCLEOTIDE SEQUENCE [LARGE SCALE GENOMIC DNA]</scope>
    <source>
        <strain evidence="6">MX1 / ATCC 50154</strain>
    </source>
</reference>
<dbReference type="Pfam" id="PF23741">
    <property type="entry name" value="DUF7164"/>
    <property type="match status" value="1"/>
</dbReference>
<organism evidence="5 6">
    <name type="scientific">Monosiga brevicollis</name>
    <name type="common">Choanoflagellate</name>
    <dbReference type="NCBI Taxonomy" id="81824"/>
    <lineage>
        <taxon>Eukaryota</taxon>
        <taxon>Choanoflagellata</taxon>
        <taxon>Craspedida</taxon>
        <taxon>Salpingoecidae</taxon>
        <taxon>Monosiga</taxon>
    </lineage>
</organism>
<feature type="compositionally biased region" description="Acidic residues" evidence="1">
    <location>
        <begin position="64"/>
        <end position="73"/>
    </location>
</feature>
<dbReference type="AlphaFoldDB" id="A9UPT6"/>
<dbReference type="STRING" id="81824.A9UPT6"/>
<protein>
    <submittedName>
        <fullName evidence="5">Uncharacterized protein</fullName>
    </submittedName>
</protein>
<feature type="transmembrane region" description="Helical" evidence="2">
    <location>
        <begin position="9"/>
        <end position="28"/>
    </location>
</feature>
<keyword evidence="2" id="KW-0472">Membrane</keyword>
<evidence type="ECO:0000256" key="2">
    <source>
        <dbReference type="SAM" id="Phobius"/>
    </source>
</evidence>
<dbReference type="KEGG" id="mbr:MONBRDRAFT_30867"/>
<dbReference type="InterPro" id="IPR000772">
    <property type="entry name" value="Ricin_B_lectin"/>
</dbReference>
<dbReference type="SUPFAM" id="SSF50370">
    <property type="entry name" value="Ricin B-like lectins"/>
    <property type="match status" value="1"/>
</dbReference>
<dbReference type="InParanoid" id="A9UPT6"/>
<proteinExistence type="predicted"/>
<keyword evidence="2" id="KW-1133">Transmembrane helix</keyword>
<dbReference type="eggNOG" id="ENOG502S7XZ">
    <property type="taxonomic scope" value="Eukaryota"/>
</dbReference>
<keyword evidence="6" id="KW-1185">Reference proteome</keyword>
<evidence type="ECO:0000259" key="4">
    <source>
        <dbReference type="Pfam" id="PF23741"/>
    </source>
</evidence>
<dbReference type="PROSITE" id="PS50231">
    <property type="entry name" value="RICIN_B_LECTIN"/>
    <property type="match status" value="1"/>
</dbReference>
<dbReference type="InterPro" id="IPR035992">
    <property type="entry name" value="Ricin_B-like_lectins"/>
</dbReference>
<feature type="compositionally biased region" description="Pro residues" evidence="1">
    <location>
        <begin position="91"/>
        <end position="109"/>
    </location>
</feature>
<dbReference type="EMBL" id="CH991543">
    <property type="protein sequence ID" value="EDQ92929.1"/>
    <property type="molecule type" value="Genomic_DNA"/>
</dbReference>
<sequence length="663" mass="75159">MAQGDLRETLLLAIVVLALASNMLHIYMKDHEAYPHSRDLEIPHARRAGEPRQMPLPGQANPLVDDDYDEYDGPVEPAPPQGGRFQKKVPAPAPAPAQEPPPPPPPPPALDEETRRRDEEKLVQDMLHFDEAAETETDLILAEGPTERIWLFNGDPTSHRCLTRISNNQVFMDWCIENHFDKQQWQARDKGTLGFRTPEGEAFCLTANERRLKTAKCISSDEPSQVFEFKPSVGLVHVASNLCVTAPGLSYIEAVLTPCATAQKQWFMRVNNNIVPIGFEPWLLYFARRRKANMDKYGLEVRQVMNEIATRPRPKYIHRRVVVHFADDHHFGAQPQFRWWVKTWRELKLNEPDQAMDVIIFGGKKVLSGIGHGCEFVTLKEKTSPPPEGSPGVCWLIEFAGAAEREPENYDGWFNSVEILVNKDTRPLLEQYETLLRADADTFPSPRFRDYWLDYVYMGENAAYSTRYARHKLANAAAAMGLNYSSVTNIASTYYGPAHDVLNIAALTVAAGKFARYFLFAEGTPCKLPLGLRPKDAMCEWGSGLHEGVMLLYSQDIAVNHLLTTDIDIRLHPKSQYDAGTTNLVHPCTFLMYHIYHGAERFSKFAFASNNYQNLDMADFDLNTVRDYTTWLALTANNQGKNGDIPFEKVGRDLSKLCDNWKE</sequence>
<dbReference type="InterPro" id="IPR055588">
    <property type="entry name" value="DUF7164"/>
</dbReference>
<dbReference type="Proteomes" id="UP000001357">
    <property type="component" value="Unassembled WGS sequence"/>
</dbReference>
<dbReference type="RefSeq" id="XP_001742691.1">
    <property type="nucleotide sequence ID" value="XM_001742639.1"/>
</dbReference>
<dbReference type="Gene3D" id="2.80.10.50">
    <property type="match status" value="1"/>
</dbReference>
<feature type="domain" description="Ricin B lectin" evidence="3">
    <location>
        <begin position="158"/>
        <end position="263"/>
    </location>
</feature>
<name>A9UPT6_MONBE</name>
<evidence type="ECO:0000259" key="3">
    <source>
        <dbReference type="Pfam" id="PF00652"/>
    </source>
</evidence>
<keyword evidence="2" id="KW-0812">Transmembrane</keyword>